<name>A0A8I6RB61_CIMLE</name>
<proteinExistence type="inferred from homology"/>
<evidence type="ECO:0000259" key="2">
    <source>
        <dbReference type="Pfam" id="PF03981"/>
    </source>
</evidence>
<dbReference type="PANTHER" id="PTHR12184">
    <property type="entry name" value="UBIQUINOL-CYTOCHROME C REDUCTASE COMPLEX ASSEMBLY FACTOR 1 FAMILY MEMBER"/>
    <property type="match status" value="1"/>
</dbReference>
<dbReference type="GO" id="GO:0005739">
    <property type="term" value="C:mitochondrion"/>
    <property type="evidence" value="ECO:0007669"/>
    <property type="project" value="TreeGrafter"/>
</dbReference>
<dbReference type="GO" id="GO:0034551">
    <property type="term" value="P:mitochondrial respiratory chain complex III assembly"/>
    <property type="evidence" value="ECO:0007669"/>
    <property type="project" value="TreeGrafter"/>
</dbReference>
<comment type="similarity">
    <text evidence="1">Belongs to the CBP3 family.</text>
</comment>
<dbReference type="AlphaFoldDB" id="A0A8I6RB61"/>
<dbReference type="Pfam" id="PF03981">
    <property type="entry name" value="Ubiq_cyt_C_chap"/>
    <property type="match status" value="1"/>
</dbReference>
<organism evidence="3 4">
    <name type="scientific">Cimex lectularius</name>
    <name type="common">Bed bug</name>
    <name type="synonym">Acanthia lectularia</name>
    <dbReference type="NCBI Taxonomy" id="79782"/>
    <lineage>
        <taxon>Eukaryota</taxon>
        <taxon>Metazoa</taxon>
        <taxon>Ecdysozoa</taxon>
        <taxon>Arthropoda</taxon>
        <taxon>Hexapoda</taxon>
        <taxon>Insecta</taxon>
        <taxon>Pterygota</taxon>
        <taxon>Neoptera</taxon>
        <taxon>Paraneoptera</taxon>
        <taxon>Hemiptera</taxon>
        <taxon>Heteroptera</taxon>
        <taxon>Panheteroptera</taxon>
        <taxon>Cimicomorpha</taxon>
        <taxon>Cimicidae</taxon>
        <taxon>Cimex</taxon>
    </lineage>
</organism>
<dbReference type="RefSeq" id="XP_014241906.1">
    <property type="nucleotide sequence ID" value="XM_014386420.2"/>
</dbReference>
<accession>A0A8I6RB61</accession>
<dbReference type="KEGG" id="clec:106662364"/>
<dbReference type="GeneID" id="106662364"/>
<dbReference type="InterPro" id="IPR007129">
    <property type="entry name" value="Ubiqinol_cyt_c_chaperone_CPB3"/>
</dbReference>
<dbReference type="CTD" id="55245"/>
<feature type="domain" description="Ubiquinol-cytochrome c chaperone" evidence="2">
    <location>
        <begin position="97"/>
        <end position="231"/>
    </location>
</feature>
<dbReference type="OrthoDB" id="4007at2759"/>
<keyword evidence="4" id="KW-1185">Reference proteome</keyword>
<dbReference type="OMA" id="LYYNCAN"/>
<evidence type="ECO:0000313" key="3">
    <source>
        <dbReference type="EnsemblMetazoa" id="XP_014241906.1"/>
    </source>
</evidence>
<reference evidence="3" key="1">
    <citation type="submission" date="2022-01" db="UniProtKB">
        <authorList>
            <consortium name="EnsemblMetazoa"/>
        </authorList>
    </citation>
    <scope>IDENTIFICATION</scope>
</reference>
<evidence type="ECO:0000256" key="1">
    <source>
        <dbReference type="ARBA" id="ARBA00006407"/>
    </source>
</evidence>
<evidence type="ECO:0000313" key="4">
    <source>
        <dbReference type="Proteomes" id="UP000494040"/>
    </source>
</evidence>
<dbReference type="InterPro" id="IPR021150">
    <property type="entry name" value="Ubiq_cyt_c_chap"/>
</dbReference>
<protein>
    <recommendedName>
        <fullName evidence="2">Ubiquinol-cytochrome c chaperone domain-containing protein</fullName>
    </recommendedName>
</protein>
<dbReference type="EnsemblMetazoa" id="XM_014386420.2">
    <property type="protein sequence ID" value="XP_014241906.1"/>
    <property type="gene ID" value="LOC106662364"/>
</dbReference>
<sequence length="249" mass="29417">MALQTLRFLLRPNRPALKIFDHLLVARPLTLSSHLLLHQKRSVSDTRAINIEKESFLQNLVNRLRLQLKKYKLRSSGYLLYESIADHIDYDTFTIEMNLPDTFHTWFVITELHVWMLMARLMVEGEEGKFARNCLVEALWQDVSARAKNLGQEHPSIIRKQIIILNEEFQAALVSYDEGLLGEDRVLANALWRRFFDRSCDNVVLLEAMVKYVRQTMFLLDRMNIEDLLFKRNIRWVTKTELFEDLPPK</sequence>
<dbReference type="PANTHER" id="PTHR12184:SF1">
    <property type="entry name" value="UBIQUINOL-CYTOCHROME-C REDUCTASE COMPLEX ASSEMBLY FACTOR 1"/>
    <property type="match status" value="1"/>
</dbReference>
<dbReference type="Proteomes" id="UP000494040">
    <property type="component" value="Unassembled WGS sequence"/>
</dbReference>